<evidence type="ECO:0000313" key="2">
    <source>
        <dbReference type="Proteomes" id="UP000558488"/>
    </source>
</evidence>
<organism evidence="1 2">
    <name type="scientific">Pipistrellus kuhlii</name>
    <name type="common">Kuhl's pipistrelle</name>
    <dbReference type="NCBI Taxonomy" id="59472"/>
    <lineage>
        <taxon>Eukaryota</taxon>
        <taxon>Metazoa</taxon>
        <taxon>Chordata</taxon>
        <taxon>Craniata</taxon>
        <taxon>Vertebrata</taxon>
        <taxon>Euteleostomi</taxon>
        <taxon>Mammalia</taxon>
        <taxon>Eutheria</taxon>
        <taxon>Laurasiatheria</taxon>
        <taxon>Chiroptera</taxon>
        <taxon>Yangochiroptera</taxon>
        <taxon>Vespertilionidae</taxon>
        <taxon>Pipistrellus</taxon>
    </lineage>
</organism>
<dbReference type="Proteomes" id="UP000558488">
    <property type="component" value="Unassembled WGS sequence"/>
</dbReference>
<dbReference type="EMBL" id="JACAGB010000003">
    <property type="protein sequence ID" value="KAF6374436.1"/>
    <property type="molecule type" value="Genomic_DNA"/>
</dbReference>
<evidence type="ECO:0000313" key="1">
    <source>
        <dbReference type="EMBL" id="KAF6374436.1"/>
    </source>
</evidence>
<keyword evidence="2" id="KW-1185">Reference proteome</keyword>
<name>A0A7J7ZKG9_PIPKU</name>
<reference evidence="1 2" key="1">
    <citation type="journal article" date="2020" name="Nature">
        <title>Six reference-quality genomes reveal evolution of bat adaptations.</title>
        <authorList>
            <person name="Jebb D."/>
            <person name="Huang Z."/>
            <person name="Pippel M."/>
            <person name="Hughes G.M."/>
            <person name="Lavrichenko K."/>
            <person name="Devanna P."/>
            <person name="Winkler S."/>
            <person name="Jermiin L.S."/>
            <person name="Skirmuntt E.C."/>
            <person name="Katzourakis A."/>
            <person name="Burkitt-Gray L."/>
            <person name="Ray D.A."/>
            <person name="Sullivan K.A.M."/>
            <person name="Roscito J.G."/>
            <person name="Kirilenko B.M."/>
            <person name="Davalos L.M."/>
            <person name="Corthals A.P."/>
            <person name="Power M.L."/>
            <person name="Jones G."/>
            <person name="Ransome R.D."/>
            <person name="Dechmann D.K.N."/>
            <person name="Locatelli A.G."/>
            <person name="Puechmaille S.J."/>
            <person name="Fedrigo O."/>
            <person name="Jarvis E.D."/>
            <person name="Hiller M."/>
            <person name="Vernes S.C."/>
            <person name="Myers E.W."/>
            <person name="Teeling E.C."/>
        </authorList>
    </citation>
    <scope>NUCLEOTIDE SEQUENCE [LARGE SCALE GENOMIC DNA]</scope>
    <source>
        <strain evidence="1">MPipKuh1</strain>
        <tissue evidence="1">Flight muscle</tissue>
    </source>
</reference>
<dbReference type="AlphaFoldDB" id="A0A7J7ZKG9"/>
<protein>
    <submittedName>
        <fullName evidence="1">Uncharacterized protein</fullName>
    </submittedName>
</protein>
<gene>
    <name evidence="1" type="ORF">mPipKuh1_009655</name>
</gene>
<comment type="caution">
    <text evidence="1">The sequence shown here is derived from an EMBL/GenBank/DDBJ whole genome shotgun (WGS) entry which is preliminary data.</text>
</comment>
<proteinExistence type="predicted"/>
<sequence>MNHHPSQEDSAARTSSSVPLLPHVPRCSRTVSELSPVPQPSDLVTFCGGCFSFSRVPHRKGEGFSSLTSGSSLLSHSGTLGSPLQTPWATSVFSAPSCVWCHRKALKIASLERPVRMLHGGILVHQSLLVSNVLVRQSLLVSNMSWCVNLSLSLTCPGVSISPCLLHVLVCQSLLVSYMSWYVNLSLSLTCPGASISPCL</sequence>
<accession>A0A7J7ZKG9</accession>